<dbReference type="GO" id="GO:0004527">
    <property type="term" value="F:exonuclease activity"/>
    <property type="evidence" value="ECO:0007669"/>
    <property type="project" value="UniProtKB-KW"/>
</dbReference>
<accession>A0A3S4VC37</accession>
<sequence>MIRVAPDRPVSTLLRWCAAAVGWAGMSAAVLGISAHSIGTVSTTMTLIASFTPLAVLAGVLAVPALLVARQRVAVVLAAVVAVAGIWSQLPQFISADPATQADGSVTVRLMQANIWLGRADLEALTRTATANDVDVLTVIELTPEAVHRLTETGLTDALPYSVLYPRKGGGGAGIFSRFPLRDGAVLDGFALNNIKAVADIPDLEPLVVYALHPLPPYPEPAWKWAYELRRLRGALAEDPRPLVVGADFNSTYDHRQFRDLLANSAVEGAGPLLDAANFLGKGMVGTYPAGRRYPAVLAIDKVLTRGGTPTDLRRIDLPGSDHHGVVGDIRFDTSS</sequence>
<feature type="domain" description="Endonuclease/exonuclease/phosphatase" evidence="2">
    <location>
        <begin position="111"/>
        <end position="323"/>
    </location>
</feature>
<keyword evidence="1" id="KW-0472">Membrane</keyword>
<dbReference type="Gene3D" id="3.60.10.10">
    <property type="entry name" value="Endonuclease/exonuclease/phosphatase"/>
    <property type="match status" value="1"/>
</dbReference>
<dbReference type="EMBL" id="LR134355">
    <property type="protein sequence ID" value="VEG48374.1"/>
    <property type="molecule type" value="Genomic_DNA"/>
</dbReference>
<keyword evidence="3" id="KW-0540">Nuclease</keyword>
<dbReference type="SUPFAM" id="SSF56219">
    <property type="entry name" value="DNase I-like"/>
    <property type="match status" value="1"/>
</dbReference>
<keyword evidence="3" id="KW-0269">Exonuclease</keyword>
<keyword evidence="3" id="KW-0378">Hydrolase</keyword>
<keyword evidence="1" id="KW-0812">Transmembrane</keyword>
<reference evidence="3 4" key="1">
    <citation type="submission" date="2018-12" db="EMBL/GenBank/DDBJ databases">
        <authorList>
            <consortium name="Pathogen Informatics"/>
        </authorList>
    </citation>
    <scope>NUCLEOTIDE SEQUENCE [LARGE SCALE GENOMIC DNA]</scope>
    <source>
        <strain evidence="3 4">NCTC10485</strain>
    </source>
</reference>
<evidence type="ECO:0000313" key="4">
    <source>
        <dbReference type="Proteomes" id="UP000282551"/>
    </source>
</evidence>
<keyword evidence="3" id="KW-0255">Endonuclease</keyword>
<keyword evidence="1" id="KW-1133">Transmembrane helix</keyword>
<dbReference type="InterPro" id="IPR005135">
    <property type="entry name" value="Endo/exonuclease/phosphatase"/>
</dbReference>
<dbReference type="GO" id="GO:0004519">
    <property type="term" value="F:endonuclease activity"/>
    <property type="evidence" value="ECO:0007669"/>
    <property type="project" value="UniProtKB-KW"/>
</dbReference>
<feature type="transmembrane region" description="Helical" evidence="1">
    <location>
        <begin position="12"/>
        <end position="35"/>
    </location>
</feature>
<feature type="transmembrane region" description="Helical" evidence="1">
    <location>
        <begin position="47"/>
        <end position="68"/>
    </location>
</feature>
<gene>
    <name evidence="3" type="ORF">NCTC10485_02668</name>
</gene>
<evidence type="ECO:0000313" key="3">
    <source>
        <dbReference type="EMBL" id="VEG48374.1"/>
    </source>
</evidence>
<dbReference type="Proteomes" id="UP000282551">
    <property type="component" value="Chromosome"/>
</dbReference>
<feature type="transmembrane region" description="Helical" evidence="1">
    <location>
        <begin position="73"/>
        <end position="90"/>
    </location>
</feature>
<evidence type="ECO:0000259" key="2">
    <source>
        <dbReference type="Pfam" id="PF03372"/>
    </source>
</evidence>
<organism evidence="3 4">
    <name type="scientific">Mycolicibacterium chitae</name>
    <name type="common">Mycobacterium chitae</name>
    <dbReference type="NCBI Taxonomy" id="1792"/>
    <lineage>
        <taxon>Bacteria</taxon>
        <taxon>Bacillati</taxon>
        <taxon>Actinomycetota</taxon>
        <taxon>Actinomycetes</taxon>
        <taxon>Mycobacteriales</taxon>
        <taxon>Mycobacteriaceae</taxon>
        <taxon>Mycolicibacterium</taxon>
    </lineage>
</organism>
<keyword evidence="4" id="KW-1185">Reference proteome</keyword>
<name>A0A3S4VC37_MYCCI</name>
<dbReference type="AlphaFoldDB" id="A0A3S4VC37"/>
<evidence type="ECO:0000256" key="1">
    <source>
        <dbReference type="SAM" id="Phobius"/>
    </source>
</evidence>
<dbReference type="InterPro" id="IPR036691">
    <property type="entry name" value="Endo/exonu/phosph_ase_sf"/>
</dbReference>
<proteinExistence type="predicted"/>
<dbReference type="Pfam" id="PF03372">
    <property type="entry name" value="Exo_endo_phos"/>
    <property type="match status" value="1"/>
</dbReference>
<protein>
    <submittedName>
        <fullName evidence="3">Endonuclease/exonuclease/phosphatase</fullName>
    </submittedName>
</protein>